<dbReference type="EMBL" id="JBDKWZ010000016">
    <property type="protein sequence ID" value="MEN7550705.1"/>
    <property type="molecule type" value="Genomic_DNA"/>
</dbReference>
<keyword evidence="10" id="KW-1185">Reference proteome</keyword>
<feature type="chain" id="PRO_5043465928" evidence="6">
    <location>
        <begin position="22"/>
        <end position="491"/>
    </location>
</feature>
<comment type="caution">
    <text evidence="9">The sequence shown here is derived from an EMBL/GenBank/DDBJ whole genome shotgun (WGS) entry which is preliminary data.</text>
</comment>
<feature type="signal peptide" evidence="6">
    <location>
        <begin position="1"/>
        <end position="21"/>
    </location>
</feature>
<dbReference type="Gene3D" id="1.25.40.390">
    <property type="match status" value="1"/>
</dbReference>
<evidence type="ECO:0000313" key="10">
    <source>
        <dbReference type="Proteomes" id="UP001403385"/>
    </source>
</evidence>
<dbReference type="SUPFAM" id="SSF48452">
    <property type="entry name" value="TPR-like"/>
    <property type="match status" value="1"/>
</dbReference>
<dbReference type="Pfam" id="PF07980">
    <property type="entry name" value="SusD_RagB"/>
    <property type="match status" value="1"/>
</dbReference>
<dbReference type="InterPro" id="IPR033985">
    <property type="entry name" value="SusD-like_N"/>
</dbReference>
<evidence type="ECO:0000259" key="8">
    <source>
        <dbReference type="Pfam" id="PF14322"/>
    </source>
</evidence>
<evidence type="ECO:0000256" key="3">
    <source>
        <dbReference type="ARBA" id="ARBA00022729"/>
    </source>
</evidence>
<comment type="subcellular location">
    <subcellularLocation>
        <location evidence="1">Cell outer membrane</location>
    </subcellularLocation>
</comment>
<dbReference type="RefSeq" id="WP_346823487.1">
    <property type="nucleotide sequence ID" value="NZ_JBDKWZ010000016.1"/>
</dbReference>
<name>A0AAW9S695_9BACT</name>
<keyword evidence="3 6" id="KW-0732">Signal</keyword>
<accession>A0AAW9S695</accession>
<dbReference type="CDD" id="cd08977">
    <property type="entry name" value="SusD"/>
    <property type="match status" value="1"/>
</dbReference>
<keyword evidence="4" id="KW-0472">Membrane</keyword>
<keyword evidence="5" id="KW-0998">Cell outer membrane</keyword>
<evidence type="ECO:0000256" key="1">
    <source>
        <dbReference type="ARBA" id="ARBA00004442"/>
    </source>
</evidence>
<protein>
    <submittedName>
        <fullName evidence="9">RagB/SusD family nutrient uptake outer membrane protein</fullName>
    </submittedName>
</protein>
<evidence type="ECO:0000256" key="6">
    <source>
        <dbReference type="SAM" id="SignalP"/>
    </source>
</evidence>
<evidence type="ECO:0000256" key="4">
    <source>
        <dbReference type="ARBA" id="ARBA00023136"/>
    </source>
</evidence>
<dbReference type="PROSITE" id="PS51257">
    <property type="entry name" value="PROKAR_LIPOPROTEIN"/>
    <property type="match status" value="1"/>
</dbReference>
<dbReference type="InterPro" id="IPR012944">
    <property type="entry name" value="SusD_RagB_dom"/>
</dbReference>
<gene>
    <name evidence="9" type="ORF">AAG747_22485</name>
</gene>
<reference evidence="9 10" key="1">
    <citation type="submission" date="2024-04" db="EMBL/GenBank/DDBJ databases">
        <title>Novel genus in family Flammeovirgaceae.</title>
        <authorList>
            <person name="Nguyen T.H."/>
            <person name="Vuong T.Q."/>
            <person name="Le H."/>
            <person name="Kim S.-G."/>
        </authorList>
    </citation>
    <scope>NUCLEOTIDE SEQUENCE [LARGE SCALE GENOMIC DNA]</scope>
    <source>
        <strain evidence="9 10">JCM 23209</strain>
    </source>
</reference>
<evidence type="ECO:0000256" key="5">
    <source>
        <dbReference type="ARBA" id="ARBA00023237"/>
    </source>
</evidence>
<sequence>MKILHRFIIGLWPLLAVVACTQDLELSPVSSMTVNSFWKTEDDAKGGLYGMYGRFRDQAANNLYFWGGARSEELSYGLQASEGRERYFENTLDVNYAGPNWLRLYTVIHDANLILKYVPAINFVNEEDKNEILAQAYAMRAYVYFIMSRTWGDVPLSLEPTEGYGGESTFRARTSVEEVFAQIKSDIDQALTLFPGNAFPSGRSIWSKPAVNALKGEVYLWTAKRMNGGSADLTAALNALKEVQNADVALLEDFDRVFRYDNKGNQEVLMAVHFEDLESGSNYNNSMYIRGDQIPVNTTEEVKAMLGTGGGLNRWAPSEELRNQFVEEDQRKDVTFVEVYTYDEGNNASYYASAVLKFRGFEDAGARKFMDDVILYRYADVLLMMAEAKNGLNQDPSAEINEVRQRAYGDDFDAHVFTGGTQAENDVAILKERLLEFAFEGKRWWDLVRFGKAFERVPSLQNRSGQEHLLLFPISESTMSLNSKITQNPGY</sequence>
<dbReference type="InterPro" id="IPR011990">
    <property type="entry name" value="TPR-like_helical_dom_sf"/>
</dbReference>
<dbReference type="AlphaFoldDB" id="A0AAW9S695"/>
<evidence type="ECO:0000256" key="2">
    <source>
        <dbReference type="ARBA" id="ARBA00006275"/>
    </source>
</evidence>
<feature type="domain" description="RagB/SusD" evidence="7">
    <location>
        <begin position="350"/>
        <end position="491"/>
    </location>
</feature>
<dbReference type="Proteomes" id="UP001403385">
    <property type="component" value="Unassembled WGS sequence"/>
</dbReference>
<dbReference type="Pfam" id="PF14322">
    <property type="entry name" value="SusD-like_3"/>
    <property type="match status" value="1"/>
</dbReference>
<evidence type="ECO:0000259" key="7">
    <source>
        <dbReference type="Pfam" id="PF07980"/>
    </source>
</evidence>
<dbReference type="GO" id="GO:0009279">
    <property type="term" value="C:cell outer membrane"/>
    <property type="evidence" value="ECO:0007669"/>
    <property type="project" value="UniProtKB-SubCell"/>
</dbReference>
<comment type="similarity">
    <text evidence="2">Belongs to the SusD family.</text>
</comment>
<feature type="domain" description="SusD-like N-terminal" evidence="8">
    <location>
        <begin position="95"/>
        <end position="220"/>
    </location>
</feature>
<organism evidence="9 10">
    <name type="scientific">Rapidithrix thailandica</name>
    <dbReference type="NCBI Taxonomy" id="413964"/>
    <lineage>
        <taxon>Bacteria</taxon>
        <taxon>Pseudomonadati</taxon>
        <taxon>Bacteroidota</taxon>
        <taxon>Cytophagia</taxon>
        <taxon>Cytophagales</taxon>
        <taxon>Flammeovirgaceae</taxon>
        <taxon>Rapidithrix</taxon>
    </lineage>
</organism>
<evidence type="ECO:0000313" key="9">
    <source>
        <dbReference type="EMBL" id="MEN7550705.1"/>
    </source>
</evidence>
<proteinExistence type="inferred from homology"/>